<dbReference type="Pfam" id="PF01498">
    <property type="entry name" value="HTH_Tnp_Tc3_2"/>
    <property type="match status" value="1"/>
</dbReference>
<reference evidence="2 3" key="1">
    <citation type="submission" date="2020-02" db="EMBL/GenBank/DDBJ databases">
        <title>Esox lucius (northern pike) genome, fEsoLuc1, primary haplotype.</title>
        <authorList>
            <person name="Myers G."/>
            <person name="Karagic N."/>
            <person name="Meyer A."/>
            <person name="Pippel M."/>
            <person name="Reichard M."/>
            <person name="Winkler S."/>
            <person name="Tracey A."/>
            <person name="Sims Y."/>
            <person name="Howe K."/>
            <person name="Rhie A."/>
            <person name="Formenti G."/>
            <person name="Durbin R."/>
            <person name="Fedrigo O."/>
            <person name="Jarvis E.D."/>
        </authorList>
    </citation>
    <scope>NUCLEOTIDE SEQUENCE [LARGE SCALE GENOMIC DNA]</scope>
</reference>
<feature type="domain" description="Transposase Tc1-like" evidence="1">
    <location>
        <begin position="20"/>
        <end position="80"/>
    </location>
</feature>
<dbReference type="AlphaFoldDB" id="A0AAY5KMI4"/>
<dbReference type="GeneTree" id="ENSGT01120000274826"/>
<accession>A0AAY5KMI4</accession>
<protein>
    <recommendedName>
        <fullName evidence="1">Transposase Tc1-like domain-containing protein</fullName>
    </recommendedName>
</protein>
<dbReference type="GO" id="GO:0003677">
    <property type="term" value="F:DNA binding"/>
    <property type="evidence" value="ECO:0007669"/>
    <property type="project" value="InterPro"/>
</dbReference>
<dbReference type="GO" id="GO:0015074">
    <property type="term" value="P:DNA integration"/>
    <property type="evidence" value="ECO:0007669"/>
    <property type="project" value="InterPro"/>
</dbReference>
<organism evidence="2 3">
    <name type="scientific">Esox lucius</name>
    <name type="common">Northern pike</name>
    <dbReference type="NCBI Taxonomy" id="8010"/>
    <lineage>
        <taxon>Eukaryota</taxon>
        <taxon>Metazoa</taxon>
        <taxon>Chordata</taxon>
        <taxon>Craniata</taxon>
        <taxon>Vertebrata</taxon>
        <taxon>Euteleostomi</taxon>
        <taxon>Actinopterygii</taxon>
        <taxon>Neopterygii</taxon>
        <taxon>Teleostei</taxon>
        <taxon>Protacanthopterygii</taxon>
        <taxon>Esociformes</taxon>
        <taxon>Esocidae</taxon>
        <taxon>Esox</taxon>
    </lineage>
</organism>
<dbReference type="Ensembl" id="ENSELUT00000089581.1">
    <property type="protein sequence ID" value="ENSELUP00000090089.1"/>
    <property type="gene ID" value="ENSELUG00000035807.1"/>
</dbReference>
<evidence type="ECO:0000313" key="3">
    <source>
        <dbReference type="Proteomes" id="UP000265140"/>
    </source>
</evidence>
<name>A0AAY5KMI4_ESOLU</name>
<sequence length="118" mass="13430">MAQQGHYQELDVPPKFMKIRELVGEASKKPTATLKELQKSLASTGSVLHVTTISHILHMNGLWGRGARWRPFLTKKNIQALLDPPNSMWENVLWSDETKVELGTKTTLHITQRTPYPQ</sequence>
<dbReference type="InterPro" id="IPR002492">
    <property type="entry name" value="Transposase_Tc1-like"/>
</dbReference>
<dbReference type="Proteomes" id="UP000265140">
    <property type="component" value="Chromosome 17"/>
</dbReference>
<reference evidence="2" key="3">
    <citation type="submission" date="2025-09" db="UniProtKB">
        <authorList>
            <consortium name="Ensembl"/>
        </authorList>
    </citation>
    <scope>IDENTIFICATION</scope>
</reference>
<keyword evidence="3" id="KW-1185">Reference proteome</keyword>
<evidence type="ECO:0000313" key="2">
    <source>
        <dbReference type="Ensembl" id="ENSELUP00000090089.1"/>
    </source>
</evidence>
<dbReference type="GO" id="GO:0006313">
    <property type="term" value="P:DNA transposition"/>
    <property type="evidence" value="ECO:0007669"/>
    <property type="project" value="InterPro"/>
</dbReference>
<reference evidence="2" key="2">
    <citation type="submission" date="2025-08" db="UniProtKB">
        <authorList>
            <consortium name="Ensembl"/>
        </authorList>
    </citation>
    <scope>IDENTIFICATION</scope>
</reference>
<evidence type="ECO:0000259" key="1">
    <source>
        <dbReference type="Pfam" id="PF01498"/>
    </source>
</evidence>
<proteinExistence type="predicted"/>